<evidence type="ECO:0000313" key="2">
    <source>
        <dbReference type="EMBL" id="ABR17436.1"/>
    </source>
</evidence>
<dbReference type="PANTHER" id="PTHR34199">
    <property type="entry name" value="NUMOD3 MOTIF FAMILY PROTEIN, EXPRESSED"/>
    <property type="match status" value="1"/>
</dbReference>
<organism evidence="2">
    <name type="scientific">Picea sitchensis</name>
    <name type="common">Sitka spruce</name>
    <name type="synonym">Pinus sitchensis</name>
    <dbReference type="NCBI Taxonomy" id="3332"/>
    <lineage>
        <taxon>Eukaryota</taxon>
        <taxon>Viridiplantae</taxon>
        <taxon>Streptophyta</taxon>
        <taxon>Embryophyta</taxon>
        <taxon>Tracheophyta</taxon>
        <taxon>Spermatophyta</taxon>
        <taxon>Pinopsida</taxon>
        <taxon>Pinidae</taxon>
        <taxon>Conifers I</taxon>
        <taxon>Pinales</taxon>
        <taxon>Pinaceae</taxon>
        <taxon>Picea</taxon>
    </lineage>
</organism>
<accession>B8LP56</accession>
<reference evidence="2" key="1">
    <citation type="submission" date="2007-06" db="EMBL/GenBank/DDBJ databases">
        <title>Full length cDNA sequences from Sitka Spruce (Picea sitchensis).</title>
        <authorList>
            <person name="Ralph S.G."/>
            <person name="Chun H.E."/>
            <person name="Liao N."/>
            <person name="Ali J."/>
            <person name="Reid K."/>
            <person name="Kolosova N."/>
            <person name="Cooper N."/>
            <person name="Cullis C."/>
            <person name="Jancsik S."/>
            <person name="Moore R."/>
            <person name="Mayo M."/>
            <person name="Wagner S."/>
            <person name="Holt R.A."/>
            <person name="Jones S.J.M."/>
            <person name="Marra M.A."/>
            <person name="Ritland C.E."/>
            <person name="Ritland K."/>
            <person name="Bohlmann J."/>
        </authorList>
    </citation>
    <scope>NUCLEOTIDE SEQUENCE</scope>
    <source>
        <tissue evidence="2">Green portion of the leader tissue</tissue>
    </source>
</reference>
<sequence length="103" mass="12226">MKIGIAMRKVFEERRKRKKLQEICLLEWEEIIAEAARIGASGEDELQWDAYGILKEKMHQDWLQVIEMEKAMASRSVKTRGPLNQLSRRRRYQRQSKPNGQIL</sequence>
<dbReference type="EMBL" id="EF677626">
    <property type="protein sequence ID" value="ABR17436.1"/>
    <property type="molecule type" value="mRNA"/>
</dbReference>
<dbReference type="PANTHER" id="PTHR34199:SF2">
    <property type="entry name" value="NUMOD3 MOTIF FAMILY PROTEIN, EXPRESSED"/>
    <property type="match status" value="1"/>
</dbReference>
<feature type="region of interest" description="Disordered" evidence="1">
    <location>
        <begin position="74"/>
        <end position="103"/>
    </location>
</feature>
<dbReference type="AlphaFoldDB" id="B8LP56"/>
<proteinExistence type="evidence at transcript level"/>
<name>B8LP56_PICSI</name>
<protein>
    <submittedName>
        <fullName evidence="2">Uncharacterized protein</fullName>
    </submittedName>
</protein>
<evidence type="ECO:0000256" key="1">
    <source>
        <dbReference type="SAM" id="MobiDB-lite"/>
    </source>
</evidence>